<keyword evidence="1" id="KW-0472">Membrane</keyword>
<sequence length="215" mass="21440">MRCYADSPALRARQLAADLGVLAWAVLWVLVARTAHGAVLVLAEPGRAVEGLGRSVADSMGSAAGTAEELPVVGDELAAPFGALADAGGSVGGAGRSAQGAVETLAAILAVVLVVLPVGWLVVRWLPGRLRYARDAAAAARLVASGADLDVLATRAAATAPLERLAALPAGTGAAWRAGNPAATRDLAALELGRLGLRLPAGGPQPATSPPTTSR</sequence>
<dbReference type="RefSeq" id="WP_166535144.1">
    <property type="nucleotide sequence ID" value="NZ_VNHW01000021.1"/>
</dbReference>
<feature type="transmembrane region" description="Helical" evidence="1">
    <location>
        <begin position="105"/>
        <end position="126"/>
    </location>
</feature>
<evidence type="ECO:0000256" key="1">
    <source>
        <dbReference type="SAM" id="Phobius"/>
    </source>
</evidence>
<organism evidence="2 3">
    <name type="scientific">Blastococcus xanthinilyticus</name>
    <dbReference type="NCBI Taxonomy" id="1564164"/>
    <lineage>
        <taxon>Bacteria</taxon>
        <taxon>Bacillati</taxon>
        <taxon>Actinomycetota</taxon>
        <taxon>Actinomycetes</taxon>
        <taxon>Geodermatophilales</taxon>
        <taxon>Geodermatophilaceae</taxon>
        <taxon>Blastococcus</taxon>
    </lineage>
</organism>
<proteinExistence type="predicted"/>
<evidence type="ECO:0000313" key="2">
    <source>
        <dbReference type="EMBL" id="TYP81967.1"/>
    </source>
</evidence>
<gene>
    <name evidence="2" type="ORF">BD833_12117</name>
</gene>
<keyword evidence="3" id="KW-1185">Reference proteome</keyword>
<name>A0A5S5CLA3_9ACTN</name>
<keyword evidence="1" id="KW-0812">Transmembrane</keyword>
<dbReference type="Proteomes" id="UP000322499">
    <property type="component" value="Unassembled WGS sequence"/>
</dbReference>
<dbReference type="EMBL" id="VNHW01000021">
    <property type="protein sequence ID" value="TYP81967.1"/>
    <property type="molecule type" value="Genomic_DNA"/>
</dbReference>
<evidence type="ECO:0000313" key="3">
    <source>
        <dbReference type="Proteomes" id="UP000322499"/>
    </source>
</evidence>
<accession>A0A5S5CLA3</accession>
<comment type="caution">
    <text evidence="2">The sequence shown here is derived from an EMBL/GenBank/DDBJ whole genome shotgun (WGS) entry which is preliminary data.</text>
</comment>
<protein>
    <submittedName>
        <fullName evidence="2">Uncharacterized protein</fullName>
    </submittedName>
</protein>
<reference evidence="2 3" key="1">
    <citation type="submission" date="2019-07" db="EMBL/GenBank/DDBJ databases">
        <title>Genomic Encyclopedia of Archaeal and Bacterial Type Strains, Phase II (KMG-II): from individual species to whole genera.</title>
        <authorList>
            <person name="Goeker M."/>
        </authorList>
    </citation>
    <scope>NUCLEOTIDE SEQUENCE [LARGE SCALE GENOMIC DNA]</scope>
    <source>
        <strain evidence="2 3">DSM 46842</strain>
    </source>
</reference>
<dbReference type="AlphaFoldDB" id="A0A5S5CLA3"/>
<keyword evidence="1" id="KW-1133">Transmembrane helix</keyword>
<feature type="transmembrane region" description="Helical" evidence="1">
    <location>
        <begin position="21"/>
        <end position="43"/>
    </location>
</feature>